<gene>
    <name evidence="2" type="ORF">LrDSM24759_12140</name>
</gene>
<dbReference type="Proteomes" id="UP000257317">
    <property type="component" value="Unassembled WGS sequence"/>
</dbReference>
<sequence length="234" mass="26043">MKFSEIKGEARSLLSGHWGWGLAVALVNSIFVGMIGAATSSSTIHGLSDFVKNLGLEDFDADNLDLSVSTQTTVILSLLVAGMISYSIFYTFLRLVDTKETGNIATDALSAVTKKRILPTFLTSFMTGIFVFLWSLLLIVPGIIKGYAYSMAPYIVKDLTDKGKEVEPTEAINLSREVMNGHKWQLFCLDLSFIGWFLLSIITLGIGFLWLRPYFGVTRANYYRHLVGDRFLKD</sequence>
<dbReference type="EMBL" id="BFBY01000010">
    <property type="protein sequence ID" value="GBG05300.1"/>
    <property type="molecule type" value="Genomic_DNA"/>
</dbReference>
<protein>
    <recommendedName>
        <fullName evidence="4">Integral membrane protein</fullName>
    </recommendedName>
</protein>
<name>A0A2Z6TG55_9LACO</name>
<keyword evidence="1" id="KW-0472">Membrane</keyword>
<evidence type="ECO:0000313" key="3">
    <source>
        <dbReference type="Proteomes" id="UP000257317"/>
    </source>
</evidence>
<evidence type="ECO:0008006" key="4">
    <source>
        <dbReference type="Google" id="ProtNLM"/>
    </source>
</evidence>
<dbReference type="OrthoDB" id="9784844at2"/>
<accession>A0A2Z6TG55</accession>
<evidence type="ECO:0000313" key="2">
    <source>
        <dbReference type="EMBL" id="GBG05300.1"/>
    </source>
</evidence>
<keyword evidence="1" id="KW-1133">Transmembrane helix</keyword>
<dbReference type="AlphaFoldDB" id="A0A2Z6TG55"/>
<feature type="transmembrane region" description="Helical" evidence="1">
    <location>
        <begin position="193"/>
        <end position="211"/>
    </location>
</feature>
<organism evidence="2 3">
    <name type="scientific">Lactobacillus rodentium</name>
    <dbReference type="NCBI Taxonomy" id="947835"/>
    <lineage>
        <taxon>Bacteria</taxon>
        <taxon>Bacillati</taxon>
        <taxon>Bacillota</taxon>
        <taxon>Bacilli</taxon>
        <taxon>Lactobacillales</taxon>
        <taxon>Lactobacillaceae</taxon>
        <taxon>Lactobacillus</taxon>
    </lineage>
</organism>
<comment type="caution">
    <text evidence="2">The sequence shown here is derived from an EMBL/GenBank/DDBJ whole genome shotgun (WGS) entry which is preliminary data.</text>
</comment>
<keyword evidence="3" id="KW-1185">Reference proteome</keyword>
<reference evidence="3" key="1">
    <citation type="submission" date="2018-03" db="EMBL/GenBank/DDBJ databases">
        <title>New taxa in the Lactobacillus gasseri group.</title>
        <authorList>
            <person name="Tanizawa Y."/>
            <person name="Tohno M."/>
            <person name="Endo A."/>
            <person name="Arita M."/>
        </authorList>
    </citation>
    <scope>NUCLEOTIDE SEQUENCE [LARGE SCALE GENOMIC DNA]</scope>
    <source>
        <strain evidence="3">DSM 24759</strain>
    </source>
</reference>
<dbReference type="PANTHER" id="PTHR40076">
    <property type="entry name" value="MEMBRANE PROTEIN-RELATED"/>
    <property type="match status" value="1"/>
</dbReference>
<dbReference type="Pfam" id="PF06161">
    <property type="entry name" value="DUF975"/>
    <property type="match status" value="1"/>
</dbReference>
<evidence type="ECO:0000256" key="1">
    <source>
        <dbReference type="SAM" id="Phobius"/>
    </source>
</evidence>
<dbReference type="RefSeq" id="WP_117118630.1">
    <property type="nucleotide sequence ID" value="NZ_BFBY01000010.1"/>
</dbReference>
<feature type="transmembrane region" description="Helical" evidence="1">
    <location>
        <begin position="20"/>
        <end position="39"/>
    </location>
</feature>
<proteinExistence type="predicted"/>
<dbReference type="InterPro" id="IPR010380">
    <property type="entry name" value="DUF975"/>
</dbReference>
<keyword evidence="1" id="KW-0812">Transmembrane</keyword>
<feature type="transmembrane region" description="Helical" evidence="1">
    <location>
        <begin position="74"/>
        <end position="96"/>
    </location>
</feature>
<feature type="transmembrane region" description="Helical" evidence="1">
    <location>
        <begin position="117"/>
        <end position="144"/>
    </location>
</feature>
<dbReference type="PANTHER" id="PTHR40076:SF1">
    <property type="entry name" value="MEMBRANE PROTEIN"/>
    <property type="match status" value="1"/>
</dbReference>